<dbReference type="Proteomes" id="UP000548326">
    <property type="component" value="Unassembled WGS sequence"/>
</dbReference>
<evidence type="ECO:0000313" key="1">
    <source>
        <dbReference type="EMBL" id="MBB6129757.1"/>
    </source>
</evidence>
<dbReference type="Pfam" id="PF14113">
    <property type="entry name" value="Tae4"/>
    <property type="match status" value="1"/>
</dbReference>
<organism evidence="1 2">
    <name type="scientific">Mucilaginibacter lappiensis</name>
    <dbReference type="NCBI Taxonomy" id="354630"/>
    <lineage>
        <taxon>Bacteria</taxon>
        <taxon>Pseudomonadati</taxon>
        <taxon>Bacteroidota</taxon>
        <taxon>Sphingobacteriia</taxon>
        <taxon>Sphingobacteriales</taxon>
        <taxon>Sphingobacteriaceae</taxon>
        <taxon>Mucilaginibacter</taxon>
    </lineage>
</organism>
<sequence length="162" mass="18272">MLLPTYQSLITNYPGSEYSAAQVKELIKGEIQSPNFTNTCVIRMSRAFNYANSGSLFDIPSNFHGMLTVKGGDKLNYALRVSEFNTFLQHQYSKPTMVLKRKDGEYDLKSIQGVRGIIKFDVSGWSDASGHFTFWDGSSCVYCGDHNYFAMKQTTAISLWKC</sequence>
<dbReference type="EMBL" id="JACHCA010000011">
    <property type="protein sequence ID" value="MBB6129757.1"/>
    <property type="molecule type" value="Genomic_DNA"/>
</dbReference>
<gene>
    <name evidence="1" type="ORF">HDF22_003889</name>
</gene>
<dbReference type="InterPro" id="IPR025562">
    <property type="entry name" value="Tae4"/>
</dbReference>
<dbReference type="Gene3D" id="3.90.1720.70">
    <property type="match status" value="1"/>
</dbReference>
<reference evidence="1 2" key="1">
    <citation type="submission" date="2020-08" db="EMBL/GenBank/DDBJ databases">
        <title>Genomic Encyclopedia of Type Strains, Phase IV (KMG-V): Genome sequencing to study the core and pangenomes of soil and plant-associated prokaryotes.</title>
        <authorList>
            <person name="Whitman W."/>
        </authorList>
    </citation>
    <scope>NUCLEOTIDE SEQUENCE [LARGE SCALE GENOMIC DNA]</scope>
    <source>
        <strain evidence="1 2">MP601</strain>
    </source>
</reference>
<accession>A0A841JFQ2</accession>
<comment type="caution">
    <text evidence="1">The sequence shown here is derived from an EMBL/GenBank/DDBJ whole genome shotgun (WGS) entry which is preliminary data.</text>
</comment>
<evidence type="ECO:0000313" key="2">
    <source>
        <dbReference type="Proteomes" id="UP000548326"/>
    </source>
</evidence>
<evidence type="ECO:0008006" key="3">
    <source>
        <dbReference type="Google" id="ProtNLM"/>
    </source>
</evidence>
<dbReference type="RefSeq" id="WP_183588751.1">
    <property type="nucleotide sequence ID" value="NZ_JACHCA010000011.1"/>
</dbReference>
<protein>
    <recommendedName>
        <fullName evidence="3">Type VI secretion system (T6SS), amidase effector protein 4</fullName>
    </recommendedName>
</protein>
<name>A0A841JFQ2_9SPHI</name>
<proteinExistence type="predicted"/>
<dbReference type="AlphaFoldDB" id="A0A841JFQ2"/>